<dbReference type="EMBL" id="CP002395">
    <property type="protein sequence ID" value="ADU13486.1"/>
    <property type="molecule type" value="Genomic_DNA"/>
</dbReference>
<dbReference type="AlphaFoldDB" id="E8RRW1"/>
<name>E8RRW1_ASTEC</name>
<keyword evidence="2" id="KW-1185">Reference proteome</keyword>
<dbReference type="OrthoDB" id="515108at2"/>
<sequence>MTVRLNIDLPDDISAFVDAQSAEGSPADYIRRLIEEDMMQAEVMSGLLRGLGEAERGEFVPSSVVDDIIASYED</sequence>
<dbReference type="HOGENOM" id="CLU_2679709_0_0_5"/>
<organism evidence="1 2">
    <name type="scientific">Asticcacaulis excentricus (strain ATCC 15261 / DSM 4724 / KCTC 12464 / NCIMB 9791 / VKM B-1370 / CB 48)</name>
    <dbReference type="NCBI Taxonomy" id="573065"/>
    <lineage>
        <taxon>Bacteria</taxon>
        <taxon>Pseudomonadati</taxon>
        <taxon>Pseudomonadota</taxon>
        <taxon>Alphaproteobacteria</taxon>
        <taxon>Caulobacterales</taxon>
        <taxon>Caulobacteraceae</taxon>
        <taxon>Asticcacaulis</taxon>
    </lineage>
</organism>
<reference evidence="2" key="1">
    <citation type="submission" date="2010-12" db="EMBL/GenBank/DDBJ databases">
        <title>Complete sequence of chromosome 1 of Asticcacaulis excentricus CB 48.</title>
        <authorList>
            <consortium name="US DOE Joint Genome Institute"/>
            <person name="Lucas S."/>
            <person name="Copeland A."/>
            <person name="Lapidus A."/>
            <person name="Cheng J.-F."/>
            <person name="Bruce D."/>
            <person name="Goodwin L."/>
            <person name="Pitluck S."/>
            <person name="Teshima H."/>
            <person name="Davenport K."/>
            <person name="Detter J.C."/>
            <person name="Han C."/>
            <person name="Tapia R."/>
            <person name="Land M."/>
            <person name="Hauser L."/>
            <person name="Jeffries C."/>
            <person name="Kyrpides N."/>
            <person name="Ivanova N."/>
            <person name="Ovchinnikova G."/>
            <person name="Brun Y.V."/>
            <person name="Woyke T."/>
        </authorList>
    </citation>
    <scope>NUCLEOTIDE SEQUENCE [LARGE SCALE GENOMIC DNA]</scope>
    <source>
        <strain evidence="2">ATCC 15261 / DSM 4724 / KCTC 12464 / NCIMB 9791 / VKM B-1370 / CB 48</strain>
    </source>
</reference>
<evidence type="ECO:0000313" key="2">
    <source>
        <dbReference type="Proteomes" id="UP000001492"/>
    </source>
</evidence>
<dbReference type="KEGG" id="aex:Astex_1822"/>
<gene>
    <name evidence="1" type="ordered locus">Astex_1822</name>
</gene>
<evidence type="ECO:0000313" key="1">
    <source>
        <dbReference type="EMBL" id="ADU13486.1"/>
    </source>
</evidence>
<protein>
    <submittedName>
        <fullName evidence="1">Putative addiction module antidote protein, CopG/Arc/MetJ family</fullName>
    </submittedName>
</protein>
<accession>E8RRW1</accession>
<dbReference type="Proteomes" id="UP000001492">
    <property type="component" value="Chromosome 1"/>
</dbReference>
<dbReference type="eggNOG" id="COG3905">
    <property type="taxonomic scope" value="Bacteria"/>
</dbReference>
<dbReference type="RefSeq" id="WP_013479316.1">
    <property type="nucleotide sequence ID" value="NC_014816.1"/>
</dbReference>
<proteinExistence type="predicted"/>
<dbReference type="STRING" id="573065.Astex_1822"/>